<dbReference type="AlphaFoldDB" id="A0A1H0AE55"/>
<name>A0A1H0AE55_9ACTO</name>
<gene>
    <name evidence="1" type="ORF">SAMN04487766_12416</name>
</gene>
<evidence type="ECO:0000313" key="2">
    <source>
        <dbReference type="Proteomes" id="UP000199671"/>
    </source>
</evidence>
<protein>
    <submittedName>
        <fullName evidence="1">Uncharacterized protein</fullName>
    </submittedName>
</protein>
<accession>A0A1H0AE55</accession>
<evidence type="ECO:0000313" key="1">
    <source>
        <dbReference type="EMBL" id="SDN31898.1"/>
    </source>
</evidence>
<dbReference type="EMBL" id="FNHU01000024">
    <property type="protein sequence ID" value="SDN31898.1"/>
    <property type="molecule type" value="Genomic_DNA"/>
</dbReference>
<reference evidence="1 2" key="1">
    <citation type="submission" date="2016-10" db="EMBL/GenBank/DDBJ databases">
        <authorList>
            <person name="de Groot N.N."/>
        </authorList>
    </citation>
    <scope>NUCLEOTIDE SEQUENCE [LARGE SCALE GENOMIC DNA]</scope>
    <source>
        <strain evidence="1 2">KPR-7B</strain>
    </source>
</reference>
<organism evidence="1 2">
    <name type="scientific">Actinomyces ruminicola</name>
    <dbReference type="NCBI Taxonomy" id="332524"/>
    <lineage>
        <taxon>Bacteria</taxon>
        <taxon>Bacillati</taxon>
        <taxon>Actinomycetota</taxon>
        <taxon>Actinomycetes</taxon>
        <taxon>Actinomycetales</taxon>
        <taxon>Actinomycetaceae</taxon>
        <taxon>Actinomyces</taxon>
    </lineage>
</organism>
<dbReference type="Proteomes" id="UP000199671">
    <property type="component" value="Unassembled WGS sequence"/>
</dbReference>
<proteinExistence type="predicted"/>
<sequence length="100" mass="10888">MAIQDAADAGLLNPEDYTITGYNDYTGKRAKTFTWIVTNPDGTHTIDLSQADDPTMAADEVDAWVEMVEAATGDYVFEDITNDFGNGYMHGHRSGSKYGG</sequence>